<dbReference type="EMBL" id="JAOPKC010000027">
    <property type="protein sequence ID" value="MCU4719391.1"/>
    <property type="molecule type" value="Genomic_DNA"/>
</dbReference>
<evidence type="ECO:0000313" key="5">
    <source>
        <dbReference type="Proteomes" id="UP001209746"/>
    </source>
</evidence>
<dbReference type="RefSeq" id="WP_315910136.1">
    <property type="nucleotide sequence ID" value="NZ_JAOPKC010000027.1"/>
</dbReference>
<feature type="transmembrane region" description="Helical" evidence="1">
    <location>
        <begin position="41"/>
        <end position="60"/>
    </location>
</feature>
<keyword evidence="1" id="KW-0472">Membrane</keyword>
<accession>A0AAE3LG57</accession>
<evidence type="ECO:0000313" key="2">
    <source>
        <dbReference type="EMBL" id="MCU4719391.1"/>
    </source>
</evidence>
<dbReference type="EMBL" id="JAOPKD010000026">
    <property type="protein sequence ID" value="MCU4728400.1"/>
    <property type="molecule type" value="Genomic_DNA"/>
</dbReference>
<dbReference type="Proteomes" id="UP001209746">
    <property type="component" value="Unassembled WGS sequence"/>
</dbReference>
<reference evidence="3" key="1">
    <citation type="submission" date="2023-02" db="EMBL/GenBank/DDBJ databases">
        <title>Enrichment on poylsaccharides allowed isolation of novel metabolic and taxonomic groups of Haloarchaea.</title>
        <authorList>
            <person name="Sorokin D.Y."/>
            <person name="Elcheninov A.G."/>
            <person name="Khizhniak T.V."/>
            <person name="Kolganova T.V."/>
            <person name="Kublanov I.V."/>
        </authorList>
    </citation>
    <scope>NUCLEOTIDE SEQUENCE</scope>
    <source>
        <strain evidence="2 4">HArc-curdl5-1</strain>
        <strain evidence="3">HArc-curdl7</strain>
    </source>
</reference>
<proteinExistence type="predicted"/>
<feature type="transmembrane region" description="Helical" evidence="1">
    <location>
        <begin position="16"/>
        <end position="35"/>
    </location>
</feature>
<gene>
    <name evidence="3" type="ORF">OB914_15705</name>
    <name evidence="2" type="ORF">OB916_15170</name>
</gene>
<keyword evidence="1" id="KW-1133">Transmembrane helix</keyword>
<name>A0AAE3LG57_9EURY</name>
<sequence>MADALARSELFSIRRFARFGYIGLFVLVAYFTPLFEQYPLLQWLGIAGLVIVFFDAIICARRRWRVLREEMRSDEAEPN</sequence>
<evidence type="ECO:0000256" key="1">
    <source>
        <dbReference type="SAM" id="Phobius"/>
    </source>
</evidence>
<dbReference type="Proteomes" id="UP001208186">
    <property type="component" value="Unassembled WGS sequence"/>
</dbReference>
<protein>
    <submittedName>
        <fullName evidence="3">Uncharacterized protein</fullName>
    </submittedName>
</protein>
<keyword evidence="4" id="KW-1185">Reference proteome</keyword>
<dbReference type="AlphaFoldDB" id="A0AAE3LG57"/>
<evidence type="ECO:0000313" key="3">
    <source>
        <dbReference type="EMBL" id="MCU4728400.1"/>
    </source>
</evidence>
<organism evidence="3 5">
    <name type="scientific">Halapricum hydrolyticum</name>
    <dbReference type="NCBI Taxonomy" id="2979991"/>
    <lineage>
        <taxon>Archaea</taxon>
        <taxon>Methanobacteriati</taxon>
        <taxon>Methanobacteriota</taxon>
        <taxon>Stenosarchaea group</taxon>
        <taxon>Halobacteria</taxon>
        <taxon>Halobacteriales</taxon>
        <taxon>Haloarculaceae</taxon>
        <taxon>Halapricum</taxon>
    </lineage>
</organism>
<keyword evidence="1" id="KW-0812">Transmembrane</keyword>
<comment type="caution">
    <text evidence="3">The sequence shown here is derived from an EMBL/GenBank/DDBJ whole genome shotgun (WGS) entry which is preliminary data.</text>
</comment>
<evidence type="ECO:0000313" key="4">
    <source>
        <dbReference type="Proteomes" id="UP001208186"/>
    </source>
</evidence>